<dbReference type="GO" id="GO:0031380">
    <property type="term" value="C:nuclear RNA-directed RNA polymerase complex"/>
    <property type="evidence" value="ECO:0007669"/>
    <property type="project" value="TreeGrafter"/>
</dbReference>
<dbReference type="PANTHER" id="PTHR10887">
    <property type="entry name" value="DNA2/NAM7 HELICASE FAMILY"/>
    <property type="match status" value="1"/>
</dbReference>
<dbReference type="InterPro" id="IPR045055">
    <property type="entry name" value="DNA2/NAM7-like"/>
</dbReference>
<dbReference type="CDD" id="cd17936">
    <property type="entry name" value="EEXXEc_NFX1"/>
    <property type="match status" value="1"/>
</dbReference>
<keyword evidence="5" id="KW-0067">ATP-binding</keyword>
<feature type="domain" description="C3H1-type" evidence="10">
    <location>
        <begin position="3"/>
        <end position="30"/>
    </location>
</feature>
<evidence type="ECO:0000256" key="4">
    <source>
        <dbReference type="ARBA" id="ARBA00022771"/>
    </source>
</evidence>
<evidence type="ECO:0000313" key="13">
    <source>
        <dbReference type="Proteomes" id="UP001161017"/>
    </source>
</evidence>
<evidence type="ECO:0000256" key="5">
    <source>
        <dbReference type="ARBA" id="ARBA00022806"/>
    </source>
</evidence>
<dbReference type="InterPro" id="IPR027417">
    <property type="entry name" value="P-loop_NTPase"/>
</dbReference>
<dbReference type="Pfam" id="PF13086">
    <property type="entry name" value="AAA_11"/>
    <property type="match status" value="1"/>
</dbReference>
<dbReference type="Pfam" id="PF13087">
    <property type="entry name" value="AAA_12"/>
    <property type="match status" value="1"/>
</dbReference>
<keyword evidence="7" id="KW-0391">Immunity</keyword>
<evidence type="ECO:0000256" key="9">
    <source>
        <dbReference type="SAM" id="MobiDB-lite"/>
    </source>
</evidence>
<comment type="caution">
    <text evidence="12">The sequence shown here is derived from an EMBL/GenBank/DDBJ whole genome shotgun (WGS) entry which is preliminary data.</text>
</comment>
<dbReference type="InterPro" id="IPR000571">
    <property type="entry name" value="Znf_CCCH"/>
</dbReference>
<evidence type="ECO:0000256" key="8">
    <source>
        <dbReference type="PROSITE-ProRule" id="PRU00723"/>
    </source>
</evidence>
<dbReference type="GO" id="GO:0005737">
    <property type="term" value="C:cytoplasm"/>
    <property type="evidence" value="ECO:0007669"/>
    <property type="project" value="UniProtKB-SubCell"/>
</dbReference>
<keyword evidence="5" id="KW-0378">Hydrolase</keyword>
<accession>A0AA43TTI1</accession>
<feature type="zinc finger region" description="C3H1-type" evidence="8">
    <location>
        <begin position="3"/>
        <end position="30"/>
    </location>
</feature>
<dbReference type="Pfam" id="PF20173">
    <property type="entry name" value="ZnF_RZ-type"/>
    <property type="match status" value="1"/>
</dbReference>
<dbReference type="Gene3D" id="3.40.50.300">
    <property type="entry name" value="P-loop containing nucleotide triphosphate hydrolases"/>
    <property type="match status" value="2"/>
</dbReference>
<feature type="zinc finger region" description="C3H1-type" evidence="8">
    <location>
        <begin position="35"/>
        <end position="63"/>
    </location>
</feature>
<feature type="region of interest" description="Disordered" evidence="9">
    <location>
        <begin position="64"/>
        <end position="84"/>
    </location>
</feature>
<dbReference type="Proteomes" id="UP001161017">
    <property type="component" value="Unassembled WGS sequence"/>
</dbReference>
<gene>
    <name evidence="12" type="ORF">OHK93_005451</name>
</gene>
<proteinExistence type="predicted"/>
<dbReference type="PANTHER" id="PTHR10887:SF445">
    <property type="entry name" value="NFX1-TYPE ZINC FINGER-CONTAINING PROTEIN 1"/>
    <property type="match status" value="1"/>
</dbReference>
<evidence type="ECO:0008006" key="14">
    <source>
        <dbReference type="Google" id="ProtNLM"/>
    </source>
</evidence>
<keyword evidence="3 8" id="KW-0479">Metal-binding</keyword>
<dbReference type="CDD" id="cd18808">
    <property type="entry name" value="SF1_C_Upf1"/>
    <property type="match status" value="1"/>
</dbReference>
<dbReference type="InterPro" id="IPR046439">
    <property type="entry name" value="ZF_RZ_dom"/>
</dbReference>
<sequence length="1703" mass="191326">MADHKTKPCFKFKRGQCIFGKKCKFSHELNSASSEAPREPCQYLGASRGCFKGQQCKFSHDVAAGNDVNTQPRPSSSNSGPRTEFENGFREWTFLIPKQNTRFQHVEIEKFFKKGWDLINKEHTETGQQVIRKLASEEGLAMIKALTTEQAEGLELATRLRTFKAKTLPFFQTVSHPDILSSLILETPLDTICNFLFGPNGRRAIGLFKATTSALCALASDDTTSDEAQTSIAVTANLIVLEKIVELNQDAQLSAEFTTIVNDLSSTVPEQLLQAGSRSLARICRRLKIGTAMPLLEGRAPEQHGHRPVFEIGSDLPGALSELGPRHDNDHANIFDIKILPTTEEIQSLRLEYLPSSDPAKQHLPGLAGLLDRQFRLLREDTVGQLRDAVQTECQRLSKPANLQSSLKRQNNGVRNIIYQNIALLRLQVDRRKGLQLVAEFDQPPALARKGAKEREDWWKNTKQLQIDAFVCFVSSTGRAIFCSVCDPIPTPPPKNQTDHEDEDSLAQDWRESDERPSLFRHAQRASLVLSPVEDSSEDVTWINDHLGMFRNLRQSLVEFPGILLPSFQPTLQAIQKMSRTLDLPFSQFIAPDIQHGTDVEIPLPAYSRKQGFAFDLEPLTGGAQLRLITGQPFDDTILRERSTLDTAQRISTVNALRSSIALIQGPPGTGKSYTGVAIAKTLLKNRKAAQLGPIICVCYTNHALDQLLEHLVKDGVEQIIRLGSRSKSEVLQHLNLHNVSKEVRPTKVESYEKYRLYDSLNSLLHDIDELMLGLRDPTRWNKIKDYLEAHQTGHFHQLFGRGVDEDGFQEVRGKKYSVLNSWIRGAPKRITSNRTVTELLTINLKETSGLERSTLHKHWVQESTKELNRRLIHALESYRKIRDSLNKYHQELDLRCLLRANVIGVTTTGLARKLDVLRRVRAKVVIMEEAGEVLEAHTLTAFLPSIEHAILIGDHEQLRPQINNYEFQHENPQGTKFSLDISLFERLIHPQPGYLKLPYSSLEVQRRMHPSIAELIRSTLYPKLQDHSSVSTYPEVDGMRKRLFWLDHEEKEDASSSNLAQSFSKTNTWEVEMTAALVSHLVRQGVYANEDIAVLTPYLGQLQKLKQRLRSSFAIVLGDRDLDDLETKGLKDDDREETTAAAGSVQKQTLLNALRIATVDNFQGEEAKVIIISLVRSNDERKCGFLKTSNRINVLLSRARHGMYIVGNAHTARSVPMWNQVITLLENDGNLGQTLALCCPRHKETPIECADKSVKDMMVDYIMGSSYAEVDLDEYPCLIPTCGHILTLESMDGHMDMSEYYSTSSGTDVDDPIIALKSSSVPFSTSELKNCPMCRRPLRNINRYGRIVRRAWIDEATKKFIVWAAAQFVPLAARLAQAEAKLREPAAADKNLNTPRPGLAALSPALERLSLEPVRLTGSRDQQIQAVLKAHKEDQKYREIFLLRNNIRKFLRQVDEAEQPIGRIHSLVQDARNHRGIDTDLPDVPSVLQVRDRLLATVLLLRCDYAILFNFVTPSNGGATSPQACRLDLALARKDCETLIQDSRSRQQPALEIEGLLYHARYAALERNRSTTLSDTDTTTLIDRARDHLHLARTICTAHPAQTAGLAEEIAAAEKMLRDATFYEPVTNAEKAAVYAAMAEDFRGTGHWYYCANGHPFTVGDCGMPMETARCPQCGATVGGQHHQPAEGVTRANDLEAEFGRR</sequence>
<dbReference type="GO" id="GO:0008270">
    <property type="term" value="F:zinc ion binding"/>
    <property type="evidence" value="ECO:0007669"/>
    <property type="project" value="UniProtKB-KW"/>
</dbReference>
<dbReference type="PROSITE" id="PS51981">
    <property type="entry name" value="ZF_RZ"/>
    <property type="match status" value="1"/>
</dbReference>
<dbReference type="EMBL" id="JAPUFD010000003">
    <property type="protein sequence ID" value="MDI1486225.1"/>
    <property type="molecule type" value="Genomic_DNA"/>
</dbReference>
<evidence type="ECO:0000259" key="11">
    <source>
        <dbReference type="PROSITE" id="PS51981"/>
    </source>
</evidence>
<feature type="region of interest" description="Disordered" evidence="9">
    <location>
        <begin position="491"/>
        <end position="511"/>
    </location>
</feature>
<dbReference type="PROSITE" id="PS50103">
    <property type="entry name" value="ZF_C3H1"/>
    <property type="match status" value="2"/>
</dbReference>
<evidence type="ECO:0000256" key="2">
    <source>
        <dbReference type="ARBA" id="ARBA00022490"/>
    </source>
</evidence>
<dbReference type="SUPFAM" id="SSF90229">
    <property type="entry name" value="CCCH zinc finger"/>
    <property type="match status" value="1"/>
</dbReference>
<dbReference type="InterPro" id="IPR041679">
    <property type="entry name" value="DNA2/NAM7-like_C"/>
</dbReference>
<dbReference type="GO" id="GO:0031048">
    <property type="term" value="P:regulatory ncRNA-mediated heterochromatin formation"/>
    <property type="evidence" value="ECO:0007669"/>
    <property type="project" value="TreeGrafter"/>
</dbReference>
<evidence type="ECO:0000256" key="7">
    <source>
        <dbReference type="ARBA" id="ARBA00022859"/>
    </source>
</evidence>
<keyword evidence="6 8" id="KW-0862">Zinc</keyword>
<evidence type="ECO:0000313" key="12">
    <source>
        <dbReference type="EMBL" id="MDI1486225.1"/>
    </source>
</evidence>
<dbReference type="InterPro" id="IPR047187">
    <property type="entry name" value="SF1_C_Upf1"/>
</dbReference>
<feature type="domain" description="C3H1-type" evidence="10">
    <location>
        <begin position="35"/>
        <end position="63"/>
    </location>
</feature>
<evidence type="ECO:0000256" key="3">
    <source>
        <dbReference type="ARBA" id="ARBA00022723"/>
    </source>
</evidence>
<organism evidence="12 13">
    <name type="scientific">Ramalina farinacea</name>
    <dbReference type="NCBI Taxonomy" id="258253"/>
    <lineage>
        <taxon>Eukaryota</taxon>
        <taxon>Fungi</taxon>
        <taxon>Dikarya</taxon>
        <taxon>Ascomycota</taxon>
        <taxon>Pezizomycotina</taxon>
        <taxon>Lecanoromycetes</taxon>
        <taxon>OSLEUM clade</taxon>
        <taxon>Lecanoromycetidae</taxon>
        <taxon>Lecanorales</taxon>
        <taxon>Lecanorineae</taxon>
        <taxon>Ramalinaceae</taxon>
        <taxon>Ramalina</taxon>
    </lineage>
</organism>
<name>A0AA43TTI1_9LECA</name>
<evidence type="ECO:0000256" key="1">
    <source>
        <dbReference type="ARBA" id="ARBA00004496"/>
    </source>
</evidence>
<feature type="compositionally biased region" description="Polar residues" evidence="9">
    <location>
        <begin position="67"/>
        <end position="81"/>
    </location>
</feature>
<keyword evidence="4 8" id="KW-0863">Zinc-finger</keyword>
<keyword evidence="5" id="KW-0547">Nucleotide-binding</keyword>
<keyword evidence="5" id="KW-0347">Helicase</keyword>
<evidence type="ECO:0000256" key="6">
    <source>
        <dbReference type="ARBA" id="ARBA00022833"/>
    </source>
</evidence>
<dbReference type="SUPFAM" id="SSF52540">
    <property type="entry name" value="P-loop containing nucleoside triphosphate hydrolases"/>
    <property type="match status" value="1"/>
</dbReference>
<evidence type="ECO:0000259" key="10">
    <source>
        <dbReference type="PROSITE" id="PS50103"/>
    </source>
</evidence>
<dbReference type="FunFam" id="3.40.50.300:FF:001660">
    <property type="entry name" value="NF-X1 finger and helicase protein, putative"/>
    <property type="match status" value="1"/>
</dbReference>
<dbReference type="InterPro" id="IPR041677">
    <property type="entry name" value="DNA2/NAM7_AAA_11"/>
</dbReference>
<feature type="domain" description="RZ-type" evidence="11">
    <location>
        <begin position="1627"/>
        <end position="1703"/>
    </location>
</feature>
<dbReference type="Gene3D" id="4.10.1000.10">
    <property type="entry name" value="Zinc finger, CCCH-type"/>
    <property type="match status" value="1"/>
</dbReference>
<reference evidence="12" key="1">
    <citation type="journal article" date="2023" name="Genome Biol. Evol.">
        <title>First Whole Genome Sequence and Flow Cytometry Genome Size Data for the Lichen-Forming Fungus Ramalina farinacea (Ascomycota).</title>
        <authorList>
            <person name="Llewellyn T."/>
            <person name="Mian S."/>
            <person name="Hill R."/>
            <person name="Leitch I.J."/>
            <person name="Gaya E."/>
        </authorList>
    </citation>
    <scope>NUCLEOTIDE SEQUENCE</scope>
    <source>
        <strain evidence="12">LIQ254RAFAR</strain>
    </source>
</reference>
<keyword evidence="13" id="KW-1185">Reference proteome</keyword>
<dbReference type="GO" id="GO:0002376">
    <property type="term" value="P:immune system process"/>
    <property type="evidence" value="ECO:0007669"/>
    <property type="project" value="UniProtKB-KW"/>
</dbReference>
<dbReference type="SMART" id="SM00356">
    <property type="entry name" value="ZnF_C3H1"/>
    <property type="match status" value="2"/>
</dbReference>
<comment type="subcellular location">
    <subcellularLocation>
        <location evidence="1">Cytoplasm</location>
    </subcellularLocation>
</comment>
<dbReference type="InterPro" id="IPR036855">
    <property type="entry name" value="Znf_CCCH_sf"/>
</dbReference>
<keyword evidence="2" id="KW-0963">Cytoplasm</keyword>
<protein>
    <recommendedName>
        <fullName evidence="14">NFX1-type zinc finger-containing protein 1</fullName>
    </recommendedName>
</protein>
<dbReference type="GO" id="GO:0004386">
    <property type="term" value="F:helicase activity"/>
    <property type="evidence" value="ECO:0007669"/>
    <property type="project" value="InterPro"/>
</dbReference>